<feature type="compositionally biased region" description="Basic and acidic residues" evidence="1">
    <location>
        <begin position="121"/>
        <end position="133"/>
    </location>
</feature>
<keyword evidence="3" id="KW-1185">Reference proteome</keyword>
<evidence type="ECO:0000313" key="3">
    <source>
        <dbReference type="Proteomes" id="UP000193944"/>
    </source>
</evidence>
<evidence type="ECO:0000313" key="2">
    <source>
        <dbReference type="EMBL" id="ORX84946.1"/>
    </source>
</evidence>
<protein>
    <submittedName>
        <fullName evidence="2">Uncharacterized protein</fullName>
    </submittedName>
</protein>
<name>A0A1Y1XHU4_9FUNG</name>
<dbReference type="OrthoDB" id="2143504at2759"/>
<reference evidence="2 3" key="1">
    <citation type="submission" date="2016-08" db="EMBL/GenBank/DDBJ databases">
        <title>A Parts List for Fungal Cellulosomes Revealed by Comparative Genomics.</title>
        <authorList>
            <consortium name="DOE Joint Genome Institute"/>
            <person name="Haitjema C.H."/>
            <person name="Gilmore S.P."/>
            <person name="Henske J.K."/>
            <person name="Solomon K.V."/>
            <person name="De Groot R."/>
            <person name="Kuo A."/>
            <person name="Mondo S.J."/>
            <person name="Salamov A.A."/>
            <person name="Labutti K."/>
            <person name="Zhao Z."/>
            <person name="Chiniquy J."/>
            <person name="Barry K."/>
            <person name="Brewer H.M."/>
            <person name="Purvine S.O."/>
            <person name="Wright A.T."/>
            <person name="Boxma B."/>
            <person name="Van Alen T."/>
            <person name="Hackstein J.H."/>
            <person name="Baker S.E."/>
            <person name="Grigoriev I.V."/>
            <person name="O'Malley M.A."/>
        </authorList>
    </citation>
    <scope>NUCLEOTIDE SEQUENCE [LARGE SCALE GENOMIC DNA]</scope>
    <source>
        <strain evidence="2 3">S4</strain>
    </source>
</reference>
<reference evidence="2 3" key="2">
    <citation type="submission" date="2016-08" db="EMBL/GenBank/DDBJ databases">
        <title>Pervasive Adenine N6-methylation of Active Genes in Fungi.</title>
        <authorList>
            <consortium name="DOE Joint Genome Institute"/>
            <person name="Mondo S.J."/>
            <person name="Dannebaum R.O."/>
            <person name="Kuo R.C."/>
            <person name="Labutti K."/>
            <person name="Haridas S."/>
            <person name="Kuo A."/>
            <person name="Salamov A."/>
            <person name="Ahrendt S.R."/>
            <person name="Lipzen A."/>
            <person name="Sullivan W."/>
            <person name="Andreopoulos W.B."/>
            <person name="Clum A."/>
            <person name="Lindquist E."/>
            <person name="Daum C."/>
            <person name="Ramamoorthy G.K."/>
            <person name="Gryganskyi A."/>
            <person name="Culley D."/>
            <person name="Magnuson J.K."/>
            <person name="James T.Y."/>
            <person name="O'Malley M.A."/>
            <person name="Stajich J.E."/>
            <person name="Spatafora J.W."/>
            <person name="Visel A."/>
            <person name="Grigoriev I.V."/>
        </authorList>
    </citation>
    <scope>NUCLEOTIDE SEQUENCE [LARGE SCALE GENOMIC DNA]</scope>
    <source>
        <strain evidence="2 3">S4</strain>
    </source>
</reference>
<organism evidence="2 3">
    <name type="scientific">Anaeromyces robustus</name>
    <dbReference type="NCBI Taxonomy" id="1754192"/>
    <lineage>
        <taxon>Eukaryota</taxon>
        <taxon>Fungi</taxon>
        <taxon>Fungi incertae sedis</taxon>
        <taxon>Chytridiomycota</taxon>
        <taxon>Chytridiomycota incertae sedis</taxon>
        <taxon>Neocallimastigomycetes</taxon>
        <taxon>Neocallimastigales</taxon>
        <taxon>Neocallimastigaceae</taxon>
        <taxon>Anaeromyces</taxon>
    </lineage>
</organism>
<dbReference type="AlphaFoldDB" id="A0A1Y1XHU4"/>
<proteinExistence type="predicted"/>
<dbReference type="EMBL" id="MCFG01000043">
    <property type="protein sequence ID" value="ORX84946.1"/>
    <property type="molecule type" value="Genomic_DNA"/>
</dbReference>
<gene>
    <name evidence="2" type="ORF">BCR32DRAFT_291005</name>
</gene>
<sequence length="133" mass="15567">MEYLANLPVSDKNNFKNVECNFSKAFPLKQVYPKDKNQTSIFIKHDNEDPIMRHLVKQRDKIDNPKNKGKKTIIDYIHHKKDIPEASNSRNINNSSRQSNLDIPSSSNATSSNSRKRKSFVKKENEPQRRRKK</sequence>
<feature type="compositionally biased region" description="Basic and acidic residues" evidence="1">
    <location>
        <begin position="57"/>
        <end position="77"/>
    </location>
</feature>
<dbReference type="Proteomes" id="UP000193944">
    <property type="component" value="Unassembled WGS sequence"/>
</dbReference>
<feature type="region of interest" description="Disordered" evidence="1">
    <location>
        <begin position="57"/>
        <end position="133"/>
    </location>
</feature>
<evidence type="ECO:0000256" key="1">
    <source>
        <dbReference type="SAM" id="MobiDB-lite"/>
    </source>
</evidence>
<feature type="compositionally biased region" description="Low complexity" evidence="1">
    <location>
        <begin position="87"/>
        <end position="113"/>
    </location>
</feature>
<comment type="caution">
    <text evidence="2">The sequence shown here is derived from an EMBL/GenBank/DDBJ whole genome shotgun (WGS) entry which is preliminary data.</text>
</comment>
<accession>A0A1Y1XHU4</accession>